<gene>
    <name evidence="1" type="primary">105314247</name>
</gene>
<reference evidence="2" key="1">
    <citation type="journal article" date="2010" name="Nature">
        <title>The Amphimedon queenslandica genome and the evolution of animal complexity.</title>
        <authorList>
            <person name="Srivastava M."/>
            <person name="Simakov O."/>
            <person name="Chapman J."/>
            <person name="Fahey B."/>
            <person name="Gauthier M.E."/>
            <person name="Mitros T."/>
            <person name="Richards G.S."/>
            <person name="Conaco C."/>
            <person name="Dacre M."/>
            <person name="Hellsten U."/>
            <person name="Larroux C."/>
            <person name="Putnam N.H."/>
            <person name="Stanke M."/>
            <person name="Adamska M."/>
            <person name="Darling A."/>
            <person name="Degnan S.M."/>
            <person name="Oakley T.H."/>
            <person name="Plachetzki D.C."/>
            <person name="Zhai Y."/>
            <person name="Adamski M."/>
            <person name="Calcino A."/>
            <person name="Cummins S.F."/>
            <person name="Goodstein D.M."/>
            <person name="Harris C."/>
            <person name="Jackson D.J."/>
            <person name="Leys S.P."/>
            <person name="Shu S."/>
            <person name="Woodcroft B.J."/>
            <person name="Vervoort M."/>
            <person name="Kosik K.S."/>
            <person name="Manning G."/>
            <person name="Degnan B.M."/>
            <person name="Rokhsar D.S."/>
        </authorList>
    </citation>
    <scope>NUCLEOTIDE SEQUENCE [LARGE SCALE GENOMIC DNA]</scope>
</reference>
<dbReference type="OMA" id="RCMMAEV"/>
<dbReference type="eggNOG" id="ENOG502QV2Z">
    <property type="taxonomic scope" value="Eukaryota"/>
</dbReference>
<evidence type="ECO:0000313" key="1">
    <source>
        <dbReference type="EnsemblMetazoa" id="Aqu2.1.42723_001"/>
    </source>
</evidence>
<protein>
    <recommendedName>
        <fullName evidence="3">Amidinotransferase</fullName>
    </recommendedName>
</protein>
<dbReference type="OrthoDB" id="14321at2759"/>
<dbReference type="InParanoid" id="A0A1X7VTH3"/>
<proteinExistence type="predicted"/>
<dbReference type="Gene3D" id="3.75.10.10">
    <property type="entry name" value="L-arginine/glycine Amidinotransferase, Chain A"/>
    <property type="match status" value="1"/>
</dbReference>
<evidence type="ECO:0000313" key="2">
    <source>
        <dbReference type="Proteomes" id="UP000007879"/>
    </source>
</evidence>
<dbReference type="PIRSF" id="PIRSF028188">
    <property type="entry name" value="Amdntrnsf_FN0238"/>
    <property type="match status" value="1"/>
</dbReference>
<dbReference type="EnsemblMetazoa" id="Aqu2.1.42723_001">
    <property type="protein sequence ID" value="Aqu2.1.42723_001"/>
    <property type="gene ID" value="Aqu2.1.42723"/>
</dbReference>
<dbReference type="InterPro" id="IPR014541">
    <property type="entry name" value="Amdntrnsf_FN0238"/>
</dbReference>
<dbReference type="STRING" id="400682.A0A1X7VTH3"/>
<sequence length="328" mass="36472">MSFNTANTPHQVTNRVMMIRPKAFGYNSETAVDNAFQISSINNCSSSEASAQAVREFDDLSHLLSSNGIEVNIEADTDSPETPDAVFPNNWISFHSSTEIKLQTTSTIIIYPMMSILRRQERRQDLIDKWTRSLNASIIDLSSFESSGQYLEGTGSMVLDRVHRVAYACVSGRTDIEMIEKFCSITGYKSVTFRACHKSLNGDLVPIYHTNVMMMIGKTISLICLEAIQDSEEKERVMKSLGASGRTIVTVTVSQMNDFLCNALELSNQDGKRFLVMSTKAYNAMDGNQKRILTEENELELVHCSVDTIESLGGGGVRCMIAEIFPPK</sequence>
<keyword evidence="2" id="KW-1185">Reference proteome</keyword>
<dbReference type="EnsemblMetazoa" id="XM_011408308.1">
    <property type="protein sequence ID" value="XP_011406610.1"/>
    <property type="gene ID" value="LOC105314247"/>
</dbReference>
<dbReference type="KEGG" id="aqu:105314247"/>
<dbReference type="PANTHER" id="PTHR43224">
    <property type="entry name" value="AMIDINOTRANSFERASE"/>
    <property type="match status" value="1"/>
</dbReference>
<reference evidence="1" key="2">
    <citation type="submission" date="2017-05" db="UniProtKB">
        <authorList>
            <consortium name="EnsemblMetazoa"/>
        </authorList>
    </citation>
    <scope>IDENTIFICATION</scope>
</reference>
<dbReference type="Pfam" id="PF19420">
    <property type="entry name" value="DDAH_eukar"/>
    <property type="match status" value="1"/>
</dbReference>
<name>A0A1X7VTH3_AMPQE</name>
<organism evidence="1">
    <name type="scientific">Amphimedon queenslandica</name>
    <name type="common">Sponge</name>
    <dbReference type="NCBI Taxonomy" id="400682"/>
    <lineage>
        <taxon>Eukaryota</taxon>
        <taxon>Metazoa</taxon>
        <taxon>Porifera</taxon>
        <taxon>Demospongiae</taxon>
        <taxon>Heteroscleromorpha</taxon>
        <taxon>Haplosclerida</taxon>
        <taxon>Niphatidae</taxon>
        <taxon>Amphimedon</taxon>
    </lineage>
</organism>
<dbReference type="Proteomes" id="UP000007879">
    <property type="component" value="Unassembled WGS sequence"/>
</dbReference>
<evidence type="ECO:0008006" key="3">
    <source>
        <dbReference type="Google" id="ProtNLM"/>
    </source>
</evidence>
<accession>A0A1X7VTH3</accession>
<dbReference type="NCBIfam" id="NF046062">
    <property type="entry name" value="citrull_CtlX"/>
    <property type="match status" value="1"/>
</dbReference>
<dbReference type="SUPFAM" id="SSF55909">
    <property type="entry name" value="Pentein"/>
    <property type="match status" value="1"/>
</dbReference>
<dbReference type="AlphaFoldDB" id="A0A1X7VTH3"/>
<dbReference type="PANTHER" id="PTHR43224:SF1">
    <property type="entry name" value="AMIDINOTRANSFERASE"/>
    <property type="match status" value="1"/>
</dbReference>